<keyword evidence="1" id="KW-1133">Transmembrane helix</keyword>
<feature type="transmembrane region" description="Helical" evidence="1">
    <location>
        <begin position="95"/>
        <end position="113"/>
    </location>
</feature>
<evidence type="ECO:0000256" key="1">
    <source>
        <dbReference type="SAM" id="Phobius"/>
    </source>
</evidence>
<sequence>MNSSPPEALVTPLTSALPKTRKDTPSLLTYRLMIFYRFALALVGGYVVAMLSAIVIADVFSEDRGSAAMSATLIAFILWSCAFIWVFMVNKALKATLGIVIPAVCLYAIYMMMGS</sequence>
<keyword evidence="1" id="KW-0472">Membrane</keyword>
<feature type="transmembrane region" description="Helical" evidence="1">
    <location>
        <begin position="67"/>
        <end position="89"/>
    </location>
</feature>
<evidence type="ECO:0000313" key="3">
    <source>
        <dbReference type="Proteomes" id="UP000191160"/>
    </source>
</evidence>
<reference evidence="2 3" key="1">
    <citation type="submission" date="2017-02" db="EMBL/GenBank/DDBJ databases">
        <title>Acinetobacter sp. ANC 4945, whole genome shotgun sequencing project.</title>
        <authorList>
            <person name="Radolfova-Krizova L."/>
            <person name="Al Atrouni A."/>
            <person name="Nemec A."/>
        </authorList>
    </citation>
    <scope>NUCLEOTIDE SEQUENCE [LARGE SCALE GENOMIC DNA]</scope>
    <source>
        <strain evidence="2 3">ANC 4945</strain>
    </source>
</reference>
<name>A0A1T1GYP9_9GAMM</name>
<feature type="transmembrane region" description="Helical" evidence="1">
    <location>
        <begin position="34"/>
        <end position="60"/>
    </location>
</feature>
<organism evidence="2 3">
    <name type="scientific">Acinetobacter amyesii</name>
    <dbReference type="NCBI Taxonomy" id="2942470"/>
    <lineage>
        <taxon>Bacteria</taxon>
        <taxon>Pseudomonadati</taxon>
        <taxon>Pseudomonadota</taxon>
        <taxon>Gammaproteobacteria</taxon>
        <taxon>Moraxellales</taxon>
        <taxon>Moraxellaceae</taxon>
        <taxon>Acinetobacter</taxon>
    </lineage>
</organism>
<comment type="caution">
    <text evidence="2">The sequence shown here is derived from an EMBL/GenBank/DDBJ whole genome shotgun (WGS) entry which is preliminary data.</text>
</comment>
<gene>
    <name evidence="2" type="ORF">B1202_09820</name>
</gene>
<evidence type="ECO:0008006" key="4">
    <source>
        <dbReference type="Google" id="ProtNLM"/>
    </source>
</evidence>
<evidence type="ECO:0000313" key="2">
    <source>
        <dbReference type="EMBL" id="OOV82738.1"/>
    </source>
</evidence>
<keyword evidence="3" id="KW-1185">Reference proteome</keyword>
<dbReference type="EMBL" id="MVKX01000005">
    <property type="protein sequence ID" value="OOV82738.1"/>
    <property type="molecule type" value="Genomic_DNA"/>
</dbReference>
<protein>
    <recommendedName>
        <fullName evidence="4">Iron transporter</fullName>
    </recommendedName>
</protein>
<accession>A0A1T1GYP9</accession>
<dbReference type="Proteomes" id="UP000191160">
    <property type="component" value="Unassembled WGS sequence"/>
</dbReference>
<keyword evidence="1" id="KW-0812">Transmembrane</keyword>
<dbReference type="AlphaFoldDB" id="A0A1T1GYP9"/>
<proteinExistence type="predicted"/>
<dbReference type="RefSeq" id="WP_078190415.1">
    <property type="nucleotide sequence ID" value="NZ_JAMCOZ010000003.1"/>
</dbReference>